<name>A0A420DFB3_9FLAO</name>
<accession>A0A420DFB3</accession>
<comment type="caution">
    <text evidence="4">The sequence shown here is derived from an EMBL/GenBank/DDBJ whole genome shotgun (WGS) entry which is preliminary data.</text>
</comment>
<dbReference type="InterPro" id="IPR025269">
    <property type="entry name" value="SAM-like_dom"/>
</dbReference>
<evidence type="ECO:0000256" key="1">
    <source>
        <dbReference type="ARBA" id="ARBA00023125"/>
    </source>
</evidence>
<dbReference type="GO" id="GO:0006310">
    <property type="term" value="P:DNA recombination"/>
    <property type="evidence" value="ECO:0007669"/>
    <property type="project" value="UniProtKB-KW"/>
</dbReference>
<dbReference type="GO" id="GO:0015074">
    <property type="term" value="P:DNA integration"/>
    <property type="evidence" value="ECO:0007669"/>
    <property type="project" value="InterPro"/>
</dbReference>
<dbReference type="EMBL" id="RAQJ01000005">
    <property type="protein sequence ID" value="RKE91910.1"/>
    <property type="molecule type" value="Genomic_DNA"/>
</dbReference>
<proteinExistence type="predicted"/>
<evidence type="ECO:0000313" key="4">
    <source>
        <dbReference type="EMBL" id="RKE91910.1"/>
    </source>
</evidence>
<organism evidence="4 5">
    <name type="scientific">Ichthyenterobacterium magnum</name>
    <dbReference type="NCBI Taxonomy" id="1230530"/>
    <lineage>
        <taxon>Bacteria</taxon>
        <taxon>Pseudomonadati</taxon>
        <taxon>Bacteroidota</taxon>
        <taxon>Flavobacteriia</taxon>
        <taxon>Flavobacteriales</taxon>
        <taxon>Flavobacteriaceae</taxon>
        <taxon>Ichthyenterobacterium</taxon>
    </lineage>
</organism>
<feature type="domain" description="Phage integrase SAM-like" evidence="3">
    <location>
        <begin position="128"/>
        <end position="208"/>
    </location>
</feature>
<dbReference type="Pfam" id="PF13102">
    <property type="entry name" value="Phage_int_SAM_5"/>
    <property type="match status" value="1"/>
</dbReference>
<keyword evidence="5" id="KW-1185">Reference proteome</keyword>
<sequence length="438" mass="50014">MATIKFILQSKSDNAPIYLRLSLSKSKTLKRKTGLNFNPKNWSTDTGLPKQNYADEKNLTSDLRKLKDFVLDKVNDANKKNDEVTGDWLKHNIDLHFERITENKQSELIVDAIQNLINNADFRKNAKGGIGLSKSRKNAYTSLKNIFTDYQKENSYKVKDVNVKFANDFLKYLINDKKYSKSYALKKIADLKTVCFDAETEGIKTHPQLKKIDSTKSKNETIIYLTPLELEKIANADITTEALQNARKWLLLGCNIGQRGGDLLNLNENNFVIRNGYEVIELKQQKTGKNITIPVLQTTKDILETGLPYKISIQKLNEHIKEVCKLAEIDEMTKGGIIEVTKKGEGNKHKRKTNGTYPKHELITSHVCRRSFATNQYGILPTPLIMQITAHSTEKMFLNYIGKNSLDYAQQIADFYTLQAQKEKKEPQFNVIKNASNQ</sequence>
<evidence type="ECO:0000313" key="5">
    <source>
        <dbReference type="Proteomes" id="UP000284892"/>
    </source>
</evidence>
<keyword evidence="2" id="KW-0233">DNA recombination</keyword>
<dbReference type="GO" id="GO:0003677">
    <property type="term" value="F:DNA binding"/>
    <property type="evidence" value="ECO:0007669"/>
    <property type="project" value="UniProtKB-KW"/>
</dbReference>
<evidence type="ECO:0000256" key="2">
    <source>
        <dbReference type="ARBA" id="ARBA00023172"/>
    </source>
</evidence>
<dbReference type="Gene3D" id="1.10.150.130">
    <property type="match status" value="1"/>
</dbReference>
<dbReference type="InterPro" id="IPR013762">
    <property type="entry name" value="Integrase-like_cat_sf"/>
</dbReference>
<reference evidence="4 5" key="1">
    <citation type="submission" date="2018-09" db="EMBL/GenBank/DDBJ databases">
        <title>Genomic Encyclopedia of Archaeal and Bacterial Type Strains, Phase II (KMG-II): from individual species to whole genera.</title>
        <authorList>
            <person name="Goeker M."/>
        </authorList>
    </citation>
    <scope>NUCLEOTIDE SEQUENCE [LARGE SCALE GENOMIC DNA]</scope>
    <source>
        <strain evidence="4 5">DSM 26283</strain>
    </source>
</reference>
<dbReference type="RefSeq" id="WP_120202101.1">
    <property type="nucleotide sequence ID" value="NZ_RAQJ01000005.1"/>
</dbReference>
<evidence type="ECO:0000259" key="3">
    <source>
        <dbReference type="Pfam" id="PF13102"/>
    </source>
</evidence>
<keyword evidence="1" id="KW-0238">DNA-binding</keyword>
<dbReference type="InterPro" id="IPR010998">
    <property type="entry name" value="Integrase_recombinase_N"/>
</dbReference>
<gene>
    <name evidence="4" type="ORF">BXY80_2339</name>
</gene>
<dbReference type="InterPro" id="IPR011010">
    <property type="entry name" value="DNA_brk_join_enz"/>
</dbReference>
<dbReference type="Proteomes" id="UP000284892">
    <property type="component" value="Unassembled WGS sequence"/>
</dbReference>
<dbReference type="SUPFAM" id="SSF56349">
    <property type="entry name" value="DNA breaking-rejoining enzymes"/>
    <property type="match status" value="1"/>
</dbReference>
<dbReference type="Gene3D" id="1.10.443.10">
    <property type="entry name" value="Intergrase catalytic core"/>
    <property type="match status" value="1"/>
</dbReference>
<protein>
    <submittedName>
        <fullName evidence="4">Integrase</fullName>
    </submittedName>
</protein>
<dbReference type="AlphaFoldDB" id="A0A420DFB3"/>
<dbReference type="OrthoDB" id="892893at2"/>